<feature type="region of interest" description="Disordered" evidence="1">
    <location>
        <begin position="263"/>
        <end position="318"/>
    </location>
</feature>
<proteinExistence type="predicted"/>
<accession>A0A8C3ZYJ2</accession>
<keyword evidence="3" id="KW-1185">Reference proteome</keyword>
<dbReference type="Proteomes" id="UP000694580">
    <property type="component" value="Chromosome 10"/>
</dbReference>
<dbReference type="AlphaFoldDB" id="A0A8C3ZYJ2"/>
<reference evidence="2" key="2">
    <citation type="submission" date="2025-05" db="UniProtKB">
        <authorList>
            <consortium name="Ensembl"/>
        </authorList>
    </citation>
    <scope>IDENTIFICATION</scope>
</reference>
<dbReference type="Ensembl" id="ENSDCDT00010017726.1">
    <property type="protein sequence ID" value="ENSDCDP00010016713.1"/>
    <property type="gene ID" value="ENSDCDG00010007673.1"/>
</dbReference>
<dbReference type="GeneTree" id="ENSGT00740000116808"/>
<evidence type="ECO:0000313" key="2">
    <source>
        <dbReference type="Ensembl" id="ENSDCDP00010016713.1"/>
    </source>
</evidence>
<reference evidence="2 3" key="1">
    <citation type="submission" date="2020-06" db="EMBL/GenBank/DDBJ databases">
        <authorList>
            <consortium name="Wellcome Sanger Institute Data Sharing"/>
        </authorList>
    </citation>
    <scope>NUCLEOTIDE SEQUENCE [LARGE SCALE GENOMIC DNA]</scope>
</reference>
<feature type="compositionally biased region" description="Polar residues" evidence="1">
    <location>
        <begin position="110"/>
        <end position="122"/>
    </location>
</feature>
<evidence type="ECO:0000256" key="1">
    <source>
        <dbReference type="SAM" id="MobiDB-lite"/>
    </source>
</evidence>
<gene>
    <name evidence="2" type="primary">LOC114797984</name>
</gene>
<dbReference type="OrthoDB" id="6159302at2759"/>
<feature type="region of interest" description="Disordered" evidence="1">
    <location>
        <begin position="99"/>
        <end position="133"/>
    </location>
</feature>
<protein>
    <submittedName>
        <fullName evidence="2">Uncharacterized protein</fullName>
    </submittedName>
</protein>
<evidence type="ECO:0000313" key="3">
    <source>
        <dbReference type="Proteomes" id="UP000694580"/>
    </source>
</evidence>
<dbReference type="GeneID" id="114797984"/>
<organism evidence="2 3">
    <name type="scientific">Denticeps clupeoides</name>
    <name type="common">denticle herring</name>
    <dbReference type="NCBI Taxonomy" id="299321"/>
    <lineage>
        <taxon>Eukaryota</taxon>
        <taxon>Metazoa</taxon>
        <taxon>Chordata</taxon>
        <taxon>Craniata</taxon>
        <taxon>Vertebrata</taxon>
        <taxon>Euteleostomi</taxon>
        <taxon>Actinopterygii</taxon>
        <taxon>Neopterygii</taxon>
        <taxon>Teleostei</taxon>
        <taxon>Clupei</taxon>
        <taxon>Clupeiformes</taxon>
        <taxon>Denticipitoidei</taxon>
        <taxon>Denticipitidae</taxon>
        <taxon>Denticeps</taxon>
    </lineage>
</organism>
<feature type="compositionally biased region" description="Low complexity" evidence="1">
    <location>
        <begin position="99"/>
        <end position="109"/>
    </location>
</feature>
<dbReference type="Ensembl" id="ENSDCDT00010017723.1">
    <property type="protein sequence ID" value="ENSDCDP00010016710.1"/>
    <property type="gene ID" value="ENSDCDG00010007673.1"/>
</dbReference>
<name>A0A8C3ZYJ2_9TELE</name>
<sequence length="340" mass="38002">MHASIWKINDLPTIRRCSTCCSNYHCPQCPVTKFKTASFARARIHETVHLRNGIFFNEFIINKCKLDCRKEGHHHCPICSMTFVRRDVFVSHLLSCKSTSSASSSASSSVPEPNVSTVQSSDDTTETPIPPFKIVAPVDPKQIQSLSLKAQPRVNTHPNNSESFPFAALKTEPGASEYVHVIPFKMEPEDSEQFEFPSIKVASEDSKQNKVAQIKTEPEKTIQLKPLEVEPEHFELFPLCSIKTEPVKCQEILTKPIKMEPEDSKQFRSLPIKRKLQGSERISGTPNKSKPEIPGESQLFPVPQSPDKTSPESLSEDIVPPPASIVILCSYSKAFCNLTL</sequence>
<dbReference type="RefSeq" id="XP_028849172.1">
    <property type="nucleotide sequence ID" value="XM_028993339.1"/>
</dbReference>